<dbReference type="EMBL" id="JAYXHS010000002">
    <property type="protein sequence ID" value="MEC5386521.1"/>
    <property type="molecule type" value="Genomic_DNA"/>
</dbReference>
<evidence type="ECO:0000256" key="11">
    <source>
        <dbReference type="HAMAP-Rule" id="MF_00165"/>
    </source>
</evidence>
<keyword evidence="4 11" id="KW-0808">Transferase</keyword>
<evidence type="ECO:0000259" key="12">
    <source>
        <dbReference type="Pfam" id="PF02223"/>
    </source>
</evidence>
<comment type="caution">
    <text evidence="13">The sequence shown here is derived from an EMBL/GenBank/DDBJ whole genome shotgun (WGS) entry which is preliminary data.</text>
</comment>
<evidence type="ECO:0000256" key="10">
    <source>
        <dbReference type="ARBA" id="ARBA00048743"/>
    </source>
</evidence>
<accession>A0ABU6K4B3</accession>
<name>A0ABU6K4B3_9RHOO</name>
<evidence type="ECO:0000256" key="9">
    <source>
        <dbReference type="ARBA" id="ARBA00029962"/>
    </source>
</evidence>
<dbReference type="RefSeq" id="WP_327599485.1">
    <property type="nucleotide sequence ID" value="NZ_JAYXHS010000002.1"/>
</dbReference>
<proteinExistence type="inferred from homology"/>
<keyword evidence="8 11" id="KW-0067">ATP-binding</keyword>
<comment type="function">
    <text evidence="11">Phosphorylation of dTMP to form dTDP in both de novo and salvage pathways of dTTP synthesis.</text>
</comment>
<feature type="binding site" evidence="11">
    <location>
        <begin position="11"/>
        <end position="18"/>
    </location>
    <ligand>
        <name>ATP</name>
        <dbReference type="ChEBI" id="CHEBI:30616"/>
    </ligand>
</feature>
<dbReference type="Proteomes" id="UP001331561">
    <property type="component" value="Unassembled WGS sequence"/>
</dbReference>
<dbReference type="CDD" id="cd01672">
    <property type="entry name" value="TMPK"/>
    <property type="match status" value="1"/>
</dbReference>
<dbReference type="InterPro" id="IPR027417">
    <property type="entry name" value="P-loop_NTPase"/>
</dbReference>
<dbReference type="SUPFAM" id="SSF52540">
    <property type="entry name" value="P-loop containing nucleoside triphosphate hydrolases"/>
    <property type="match status" value="1"/>
</dbReference>
<dbReference type="Gene3D" id="3.40.50.300">
    <property type="entry name" value="P-loop containing nucleotide triphosphate hydrolases"/>
    <property type="match status" value="1"/>
</dbReference>
<evidence type="ECO:0000256" key="8">
    <source>
        <dbReference type="ARBA" id="ARBA00022840"/>
    </source>
</evidence>
<organism evidence="13 14">
    <name type="scientific">Uliginosibacterium silvisoli</name>
    <dbReference type="NCBI Taxonomy" id="3114758"/>
    <lineage>
        <taxon>Bacteria</taxon>
        <taxon>Pseudomonadati</taxon>
        <taxon>Pseudomonadota</taxon>
        <taxon>Betaproteobacteria</taxon>
        <taxon>Rhodocyclales</taxon>
        <taxon>Zoogloeaceae</taxon>
        <taxon>Uliginosibacterium</taxon>
    </lineage>
</organism>
<dbReference type="HAMAP" id="MF_00165">
    <property type="entry name" value="Thymidylate_kinase"/>
    <property type="match status" value="1"/>
</dbReference>
<evidence type="ECO:0000256" key="3">
    <source>
        <dbReference type="ARBA" id="ARBA00017144"/>
    </source>
</evidence>
<reference evidence="13 14" key="1">
    <citation type="submission" date="2024-01" db="EMBL/GenBank/DDBJ databases">
        <title>Uliginosibacterium soil sp. nov.</title>
        <authorList>
            <person name="Lv Y."/>
        </authorList>
    </citation>
    <scope>NUCLEOTIDE SEQUENCE [LARGE SCALE GENOMIC DNA]</scope>
    <source>
        <strain evidence="13 14">H3</strain>
    </source>
</reference>
<sequence length="205" mass="22941">MSRGRFITFEGIDGAGKSTQIAAVVERVRQRGHEVVQSREPGGTPLSEKLRELVLHETMNLETEALLMFAARREHLAVVIEPALARGAWVVCDRFTDATYAYQVGGRGLSDEKFRTLESWVHPQLQPDLTFLFDVDPAVAAQRIAQGRSDTDRFEREQRDFFERVRAAYLRRAEESGGRIAVIDAARALDVVTADVLDVLGSRLS</sequence>
<feature type="domain" description="Thymidylate kinase-like" evidence="12">
    <location>
        <begin position="9"/>
        <end position="195"/>
    </location>
</feature>
<dbReference type="InterPro" id="IPR039430">
    <property type="entry name" value="Thymidylate_kin-like_dom"/>
</dbReference>
<evidence type="ECO:0000256" key="4">
    <source>
        <dbReference type="ARBA" id="ARBA00022679"/>
    </source>
</evidence>
<evidence type="ECO:0000313" key="14">
    <source>
        <dbReference type="Proteomes" id="UP001331561"/>
    </source>
</evidence>
<dbReference type="InterPro" id="IPR018094">
    <property type="entry name" value="Thymidylate_kinase"/>
</dbReference>
<dbReference type="NCBIfam" id="TIGR00041">
    <property type="entry name" value="DTMP_kinase"/>
    <property type="match status" value="1"/>
</dbReference>
<dbReference type="EC" id="2.7.4.9" evidence="2 11"/>
<evidence type="ECO:0000256" key="6">
    <source>
        <dbReference type="ARBA" id="ARBA00022741"/>
    </source>
</evidence>
<keyword evidence="7 11" id="KW-0418">Kinase</keyword>
<dbReference type="Pfam" id="PF02223">
    <property type="entry name" value="Thymidylate_kin"/>
    <property type="match status" value="1"/>
</dbReference>
<evidence type="ECO:0000256" key="5">
    <source>
        <dbReference type="ARBA" id="ARBA00022727"/>
    </source>
</evidence>
<evidence type="ECO:0000256" key="1">
    <source>
        <dbReference type="ARBA" id="ARBA00009776"/>
    </source>
</evidence>
<gene>
    <name evidence="11 13" type="primary">tmk</name>
    <name evidence="13" type="ORF">VVD49_12355</name>
</gene>
<protein>
    <recommendedName>
        <fullName evidence="3 11">Thymidylate kinase</fullName>
        <ecNumber evidence="2 11">2.7.4.9</ecNumber>
    </recommendedName>
    <alternativeName>
        <fullName evidence="9 11">dTMP kinase</fullName>
    </alternativeName>
</protein>
<dbReference type="GO" id="GO:0004798">
    <property type="term" value="F:dTMP kinase activity"/>
    <property type="evidence" value="ECO:0007669"/>
    <property type="project" value="UniProtKB-EC"/>
</dbReference>
<dbReference type="PANTHER" id="PTHR10344">
    <property type="entry name" value="THYMIDYLATE KINASE"/>
    <property type="match status" value="1"/>
</dbReference>
<keyword evidence="6 11" id="KW-0547">Nucleotide-binding</keyword>
<evidence type="ECO:0000256" key="2">
    <source>
        <dbReference type="ARBA" id="ARBA00012980"/>
    </source>
</evidence>
<keyword evidence="5 11" id="KW-0545">Nucleotide biosynthesis</keyword>
<dbReference type="PANTHER" id="PTHR10344:SF4">
    <property type="entry name" value="UMP-CMP KINASE 2, MITOCHONDRIAL"/>
    <property type="match status" value="1"/>
</dbReference>
<comment type="similarity">
    <text evidence="1 11">Belongs to the thymidylate kinase family.</text>
</comment>
<evidence type="ECO:0000313" key="13">
    <source>
        <dbReference type="EMBL" id="MEC5386521.1"/>
    </source>
</evidence>
<evidence type="ECO:0000256" key="7">
    <source>
        <dbReference type="ARBA" id="ARBA00022777"/>
    </source>
</evidence>
<comment type="catalytic activity">
    <reaction evidence="10 11">
        <text>dTMP + ATP = dTDP + ADP</text>
        <dbReference type="Rhea" id="RHEA:13517"/>
        <dbReference type="ChEBI" id="CHEBI:30616"/>
        <dbReference type="ChEBI" id="CHEBI:58369"/>
        <dbReference type="ChEBI" id="CHEBI:63528"/>
        <dbReference type="ChEBI" id="CHEBI:456216"/>
        <dbReference type="EC" id="2.7.4.9"/>
    </reaction>
</comment>
<keyword evidence="14" id="KW-1185">Reference proteome</keyword>